<dbReference type="Pfam" id="PF13181">
    <property type="entry name" value="TPR_8"/>
    <property type="match status" value="1"/>
</dbReference>
<dbReference type="InterPro" id="IPR011990">
    <property type="entry name" value="TPR-like_helical_dom_sf"/>
</dbReference>
<evidence type="ECO:0000313" key="3">
    <source>
        <dbReference type="Proteomes" id="UP000185781"/>
    </source>
</evidence>
<dbReference type="OrthoDB" id="6372180at2"/>
<protein>
    <submittedName>
        <fullName evidence="2">Tetratricopeptide repeat-containing protein</fullName>
    </submittedName>
</protein>
<dbReference type="SUPFAM" id="SSF48452">
    <property type="entry name" value="TPR-like"/>
    <property type="match status" value="1"/>
</dbReference>
<dbReference type="STRING" id="373672.SAMN05421785_12020"/>
<organism evidence="2 3">
    <name type="scientific">Chryseobacterium gambrini</name>
    <dbReference type="NCBI Taxonomy" id="373672"/>
    <lineage>
        <taxon>Bacteria</taxon>
        <taxon>Pseudomonadati</taxon>
        <taxon>Bacteroidota</taxon>
        <taxon>Flavobacteriia</taxon>
        <taxon>Flavobacteriales</taxon>
        <taxon>Weeksellaceae</taxon>
        <taxon>Chryseobacterium group</taxon>
        <taxon>Chryseobacterium</taxon>
    </lineage>
</organism>
<evidence type="ECO:0000313" key="2">
    <source>
        <dbReference type="EMBL" id="SIT27060.1"/>
    </source>
</evidence>
<gene>
    <name evidence="2" type="ORF">SAMN05421785_12020</name>
</gene>
<proteinExistence type="predicted"/>
<dbReference type="Gene3D" id="1.25.40.10">
    <property type="entry name" value="Tetratricopeptide repeat domain"/>
    <property type="match status" value="1"/>
</dbReference>
<feature type="repeat" description="TPR" evidence="1">
    <location>
        <begin position="268"/>
        <end position="301"/>
    </location>
</feature>
<dbReference type="PROSITE" id="PS50005">
    <property type="entry name" value="TPR"/>
    <property type="match status" value="1"/>
</dbReference>
<dbReference type="Proteomes" id="UP000185781">
    <property type="component" value="Unassembled WGS sequence"/>
</dbReference>
<sequence>MKKILLLFVFWQSFIFAQKNNELLVLSAVVKDKVIPNAQIIFQKNGETSETVNTDASGKAVIPPQFVDANNEITLIIKKEGYSTLVTKGPFGGLTYALSPVMEDLDGMRIVLSWGKSPSDLDSHLSYPNNHICYYHKEGTNANLDVDDTDSFGPETITIEKRAQNQKYIYAVHDYSDKNRVDNDNLSNISNAKVYVYIGNTLIKSYDVPKRKKGTVWVVFMIDESGNIIDINNFENSTSWEGVRSLLSNYRYSSTPINSITENNRQTAFDINKQGENFYHSGRMEQAVNYYQQALEYNPFDGQIYSNLGLAFSKIGRNAEAIWANREAIKFATDNTVKANSYYNIAKIYENSGQYSDALYYYGLAKENKENPVYDKAILRVKSKMR</sequence>
<dbReference type="InterPro" id="IPR019734">
    <property type="entry name" value="TPR_rpt"/>
</dbReference>
<accession>A0A1N7QW13</accession>
<dbReference type="Pfam" id="PF13414">
    <property type="entry name" value="TPR_11"/>
    <property type="match status" value="1"/>
</dbReference>
<dbReference type="SMART" id="SM00028">
    <property type="entry name" value="TPR"/>
    <property type="match status" value="3"/>
</dbReference>
<dbReference type="AlphaFoldDB" id="A0A1N7QW13"/>
<evidence type="ECO:0000256" key="1">
    <source>
        <dbReference type="PROSITE-ProRule" id="PRU00339"/>
    </source>
</evidence>
<name>A0A1N7QW13_9FLAO</name>
<dbReference type="EMBL" id="FTOV01000020">
    <property type="protein sequence ID" value="SIT27060.1"/>
    <property type="molecule type" value="Genomic_DNA"/>
</dbReference>
<reference evidence="2 3" key="1">
    <citation type="submission" date="2017-01" db="EMBL/GenBank/DDBJ databases">
        <authorList>
            <person name="Mah S.A."/>
            <person name="Swanson W.J."/>
            <person name="Moy G.W."/>
            <person name="Vacquier V.D."/>
        </authorList>
    </citation>
    <scope>NUCLEOTIDE SEQUENCE [LARGE SCALE GENOMIC DNA]</scope>
    <source>
        <strain evidence="2 3">DSM 18014</strain>
    </source>
</reference>
<dbReference type="RefSeq" id="WP_076396369.1">
    <property type="nucleotide sequence ID" value="NZ_FTOV01000020.1"/>
</dbReference>
<keyword evidence="1" id="KW-0802">TPR repeat</keyword>